<dbReference type="EMBL" id="UYSL01004679">
    <property type="protein sequence ID" value="VDL66844.1"/>
    <property type="molecule type" value="Genomic_DNA"/>
</dbReference>
<keyword evidence="3" id="KW-1185">Reference proteome</keyword>
<keyword evidence="1" id="KW-1133">Transmembrane helix</keyword>
<dbReference type="AlphaFoldDB" id="A0A0N4XL53"/>
<evidence type="ECO:0000313" key="2">
    <source>
        <dbReference type="EMBL" id="VDL66844.1"/>
    </source>
</evidence>
<sequence length="76" mass="8678">MKPYDTWKQEFMLDRCCTEKDFIKELLIASSPHVLLNLLLIAYLLIGTVVLQSIDESIAKEDFPPALLFTFTTIAT</sequence>
<reference evidence="4" key="1">
    <citation type="submission" date="2017-02" db="UniProtKB">
        <authorList>
            <consortium name="WormBaseParasite"/>
        </authorList>
    </citation>
    <scope>IDENTIFICATION</scope>
</reference>
<organism evidence="4">
    <name type="scientific">Nippostrongylus brasiliensis</name>
    <name type="common">Rat hookworm</name>
    <dbReference type="NCBI Taxonomy" id="27835"/>
    <lineage>
        <taxon>Eukaryota</taxon>
        <taxon>Metazoa</taxon>
        <taxon>Ecdysozoa</taxon>
        <taxon>Nematoda</taxon>
        <taxon>Chromadorea</taxon>
        <taxon>Rhabditida</taxon>
        <taxon>Rhabditina</taxon>
        <taxon>Rhabditomorpha</taxon>
        <taxon>Strongyloidea</taxon>
        <taxon>Heligmosomidae</taxon>
        <taxon>Nippostrongylus</taxon>
    </lineage>
</organism>
<keyword evidence="1" id="KW-0812">Transmembrane</keyword>
<evidence type="ECO:0000313" key="4">
    <source>
        <dbReference type="WBParaSite" id="NBR_0000325501-mRNA-1"/>
    </source>
</evidence>
<dbReference type="Proteomes" id="UP000271162">
    <property type="component" value="Unassembled WGS sequence"/>
</dbReference>
<proteinExistence type="predicted"/>
<dbReference type="STRING" id="27835.A0A0N4XL53"/>
<feature type="transmembrane region" description="Helical" evidence="1">
    <location>
        <begin position="34"/>
        <end position="54"/>
    </location>
</feature>
<protein>
    <submittedName>
        <fullName evidence="4">Ion_trans_2 domain-containing protein</fullName>
    </submittedName>
</protein>
<keyword evidence="1" id="KW-0472">Membrane</keyword>
<dbReference type="SUPFAM" id="SSF81324">
    <property type="entry name" value="Voltage-gated potassium channels"/>
    <property type="match status" value="1"/>
</dbReference>
<accession>A0A0N4XL53</accession>
<evidence type="ECO:0000256" key="1">
    <source>
        <dbReference type="SAM" id="Phobius"/>
    </source>
</evidence>
<evidence type="ECO:0000313" key="3">
    <source>
        <dbReference type="Proteomes" id="UP000271162"/>
    </source>
</evidence>
<reference evidence="2 3" key="2">
    <citation type="submission" date="2018-11" db="EMBL/GenBank/DDBJ databases">
        <authorList>
            <consortium name="Pathogen Informatics"/>
        </authorList>
    </citation>
    <scope>NUCLEOTIDE SEQUENCE [LARGE SCALE GENOMIC DNA]</scope>
</reference>
<name>A0A0N4XL53_NIPBR</name>
<gene>
    <name evidence="2" type="ORF">NBR_LOCUS3255</name>
</gene>
<dbReference type="WBParaSite" id="NBR_0000325501-mRNA-1">
    <property type="protein sequence ID" value="NBR_0000325501-mRNA-1"/>
    <property type="gene ID" value="NBR_0000325501"/>
</dbReference>